<feature type="transmembrane region" description="Helical" evidence="3">
    <location>
        <begin position="155"/>
        <end position="171"/>
    </location>
</feature>
<dbReference type="GO" id="GO:0030968">
    <property type="term" value="P:endoplasmic reticulum unfolded protein response"/>
    <property type="evidence" value="ECO:0007669"/>
    <property type="project" value="TreeGrafter"/>
</dbReference>
<proteinExistence type="predicted"/>
<dbReference type="GO" id="GO:0035269">
    <property type="term" value="P:protein O-linked glycosylation via mannose"/>
    <property type="evidence" value="ECO:0007669"/>
    <property type="project" value="TreeGrafter"/>
</dbReference>
<feature type="transmembrane region" description="Helical" evidence="3">
    <location>
        <begin position="88"/>
        <end position="106"/>
    </location>
</feature>
<evidence type="ECO:0008006" key="6">
    <source>
        <dbReference type="Google" id="ProtNLM"/>
    </source>
</evidence>
<evidence type="ECO:0000313" key="5">
    <source>
        <dbReference type="EMBL" id="ETV90560.1"/>
    </source>
</evidence>
<gene>
    <name evidence="5" type="ORF">H310_14685</name>
</gene>
<keyword evidence="4" id="KW-0732">Signal</keyword>
<dbReference type="GeneID" id="20091735"/>
<dbReference type="eggNOG" id="ENOG502RZ10">
    <property type="taxonomic scope" value="Eukaryota"/>
</dbReference>
<feature type="signal peptide" evidence="4">
    <location>
        <begin position="1"/>
        <end position="27"/>
    </location>
</feature>
<evidence type="ECO:0000256" key="4">
    <source>
        <dbReference type="SAM" id="SignalP"/>
    </source>
</evidence>
<feature type="non-terminal residue" evidence="5">
    <location>
        <position position="1"/>
    </location>
</feature>
<feature type="transmembrane region" description="Helical" evidence="3">
    <location>
        <begin position="329"/>
        <end position="349"/>
    </location>
</feature>
<keyword evidence="3" id="KW-1133">Transmembrane helix</keyword>
<organism evidence="5">
    <name type="scientific">Aphanomyces invadans</name>
    <dbReference type="NCBI Taxonomy" id="157072"/>
    <lineage>
        <taxon>Eukaryota</taxon>
        <taxon>Sar</taxon>
        <taxon>Stramenopiles</taxon>
        <taxon>Oomycota</taxon>
        <taxon>Saprolegniomycetes</taxon>
        <taxon>Saprolegniales</taxon>
        <taxon>Verrucalvaceae</taxon>
        <taxon>Aphanomyces</taxon>
    </lineage>
</organism>
<dbReference type="InterPro" id="IPR052346">
    <property type="entry name" value="O-mannosyl-transferase_TMTC"/>
</dbReference>
<feature type="transmembrane region" description="Helical" evidence="3">
    <location>
        <begin position="384"/>
        <end position="402"/>
    </location>
</feature>
<feature type="transmembrane region" description="Helical" evidence="3">
    <location>
        <begin position="264"/>
        <end position="282"/>
    </location>
</feature>
<sequence>MARIMEWVPLALASAGVVLHTAPLCYGDWEFIYSFDDGANFVENPMIQALTVSNLCSMAMSVKINVYEPLSWLLKALVHELVGMQSRYVRMMSVVLHWTACGVLGWTSNRLLSSFATMPPSSDDPAYSFSGQLSAVLFAVHPLHVEILMWPSAQPYPLAMLFTSLMLYLHLEFKPWSAVGAVFYTCAVLSKSIALVTPVGLVLLDATQGTVLPYHDLSQHFRYFRQMRVYIALFLALAATTYVANQGGAGDDVDTISLTLSQRIAKLFLVIVWPIQAWVWPLGLRPHYQISDDLSIGSSPSVLLAALLVVVTFVVGIGSGLTAKSRPHLAILAVAVYIVVMVLPVSGLIQHGMVSLTADRYAYFASVVFVPIQTAVLHRMSRRSATLVALALFGLWSSITSLQTQAWRTEEGLWRYSLMQDPSDWRTLDQLAEYYLHYGRNAEALPLIERSLWFGPTRGFKARLFQAKQRMFLNRVDEGCSMYAALFEDKPHHPAVLNNMAVCALYRGNASAATSLWESAVENERRAQRDKHATIESIPAHNLAQVPAFLSGARGFKAQLMW</sequence>
<feature type="transmembrane region" description="Helical" evidence="3">
    <location>
        <begin position="361"/>
        <end position="378"/>
    </location>
</feature>
<feature type="transmembrane region" description="Helical" evidence="3">
    <location>
        <begin position="177"/>
        <end position="206"/>
    </location>
</feature>
<feature type="transmembrane region" description="Helical" evidence="3">
    <location>
        <begin position="227"/>
        <end position="244"/>
    </location>
</feature>
<dbReference type="OrthoDB" id="195091at2759"/>
<keyword evidence="2" id="KW-0802">TPR repeat</keyword>
<dbReference type="VEuPathDB" id="FungiDB:H310_14685"/>
<evidence type="ECO:0000256" key="1">
    <source>
        <dbReference type="ARBA" id="ARBA00022737"/>
    </source>
</evidence>
<keyword evidence="3" id="KW-0812">Transmembrane</keyword>
<evidence type="ECO:0000256" key="2">
    <source>
        <dbReference type="ARBA" id="ARBA00022803"/>
    </source>
</evidence>
<feature type="chain" id="PRO_5001537269" description="Dolichyl-phosphate-mannose--protein mannosyltransferase" evidence="4">
    <location>
        <begin position="28"/>
        <end position="562"/>
    </location>
</feature>
<dbReference type="PANTHER" id="PTHR44227:SF3">
    <property type="entry name" value="PROTEIN O-MANNOSYL-TRANSFERASE TMTC4"/>
    <property type="match status" value="1"/>
</dbReference>
<dbReference type="PANTHER" id="PTHR44227">
    <property type="match status" value="1"/>
</dbReference>
<dbReference type="EMBL" id="KI914032">
    <property type="protein sequence ID" value="ETV90560.1"/>
    <property type="molecule type" value="Genomic_DNA"/>
</dbReference>
<accession>A0A024T8S9</accession>
<name>A0A024T8S9_9STRA</name>
<dbReference type="STRING" id="157072.A0A024T8S9"/>
<protein>
    <recommendedName>
        <fullName evidence="6">Dolichyl-phosphate-mannose--protein mannosyltransferase</fullName>
    </recommendedName>
</protein>
<dbReference type="SUPFAM" id="SSF48452">
    <property type="entry name" value="TPR-like"/>
    <property type="match status" value="1"/>
</dbReference>
<dbReference type="Gene3D" id="1.25.40.10">
    <property type="entry name" value="Tetratricopeptide repeat domain"/>
    <property type="match status" value="1"/>
</dbReference>
<dbReference type="GO" id="GO:0000030">
    <property type="term" value="F:mannosyltransferase activity"/>
    <property type="evidence" value="ECO:0007669"/>
    <property type="project" value="TreeGrafter"/>
</dbReference>
<dbReference type="InterPro" id="IPR011990">
    <property type="entry name" value="TPR-like_helical_dom_sf"/>
</dbReference>
<keyword evidence="3" id="KW-0472">Membrane</keyword>
<reference evidence="5" key="1">
    <citation type="submission" date="2013-12" db="EMBL/GenBank/DDBJ databases">
        <title>The Genome Sequence of Aphanomyces invadans NJM9701.</title>
        <authorList>
            <consortium name="The Broad Institute Genomics Platform"/>
            <person name="Russ C."/>
            <person name="Tyler B."/>
            <person name="van West P."/>
            <person name="Dieguez-Uribeondo J."/>
            <person name="Young S.K."/>
            <person name="Zeng Q."/>
            <person name="Gargeya S."/>
            <person name="Fitzgerald M."/>
            <person name="Abouelleil A."/>
            <person name="Alvarado L."/>
            <person name="Chapman S.B."/>
            <person name="Gainer-Dewar J."/>
            <person name="Goldberg J."/>
            <person name="Griggs A."/>
            <person name="Gujja S."/>
            <person name="Hansen M."/>
            <person name="Howarth C."/>
            <person name="Imamovic A."/>
            <person name="Ireland A."/>
            <person name="Larimer J."/>
            <person name="McCowan C."/>
            <person name="Murphy C."/>
            <person name="Pearson M."/>
            <person name="Poon T.W."/>
            <person name="Priest M."/>
            <person name="Roberts A."/>
            <person name="Saif S."/>
            <person name="Shea T."/>
            <person name="Sykes S."/>
            <person name="Wortman J."/>
            <person name="Nusbaum C."/>
            <person name="Birren B."/>
        </authorList>
    </citation>
    <scope>NUCLEOTIDE SEQUENCE [LARGE SCALE GENOMIC DNA]</scope>
    <source>
        <strain evidence="5">NJM9701</strain>
    </source>
</reference>
<evidence type="ECO:0000256" key="3">
    <source>
        <dbReference type="SAM" id="Phobius"/>
    </source>
</evidence>
<keyword evidence="1" id="KW-0677">Repeat</keyword>
<dbReference type="GO" id="GO:0005783">
    <property type="term" value="C:endoplasmic reticulum"/>
    <property type="evidence" value="ECO:0007669"/>
    <property type="project" value="TreeGrafter"/>
</dbReference>
<dbReference type="RefSeq" id="XP_008880810.1">
    <property type="nucleotide sequence ID" value="XM_008882588.1"/>
</dbReference>
<dbReference type="AlphaFoldDB" id="A0A024T8S9"/>
<feature type="transmembrane region" description="Helical" evidence="3">
    <location>
        <begin position="302"/>
        <end position="323"/>
    </location>
</feature>